<dbReference type="PRINTS" id="PR00377">
    <property type="entry name" value="IMPHPHTASES"/>
</dbReference>
<comment type="caution">
    <text evidence="8">The sequence shown here is derived from an EMBL/GenBank/DDBJ whole genome shotgun (WGS) entry which is preliminary data.</text>
</comment>
<evidence type="ECO:0000313" key="8">
    <source>
        <dbReference type="EMBL" id="MBA9028547.1"/>
    </source>
</evidence>
<protein>
    <recommendedName>
        <fullName evidence="7">Inositol-1-monophosphatase</fullName>
        <ecNumber evidence="7">3.1.3.25</ecNumber>
    </recommendedName>
</protein>
<dbReference type="EC" id="3.1.3.25" evidence="7"/>
<keyword evidence="4 7" id="KW-0479">Metal-binding</keyword>
<dbReference type="PROSITE" id="PS00629">
    <property type="entry name" value="IMP_1"/>
    <property type="match status" value="1"/>
</dbReference>
<dbReference type="SUPFAM" id="SSF56655">
    <property type="entry name" value="Carbohydrate phosphatase"/>
    <property type="match status" value="1"/>
</dbReference>
<keyword evidence="6 7" id="KW-0460">Magnesium</keyword>
<proteinExistence type="inferred from homology"/>
<accession>A0ABR6CU47</accession>
<evidence type="ECO:0000256" key="4">
    <source>
        <dbReference type="ARBA" id="ARBA00022723"/>
    </source>
</evidence>
<keyword evidence="5 7" id="KW-0378">Hydrolase</keyword>
<dbReference type="PANTHER" id="PTHR20854:SF4">
    <property type="entry name" value="INOSITOL-1-MONOPHOSPHATASE-RELATED"/>
    <property type="match status" value="1"/>
</dbReference>
<dbReference type="Pfam" id="PF00459">
    <property type="entry name" value="Inositol_P"/>
    <property type="match status" value="1"/>
</dbReference>
<evidence type="ECO:0000256" key="2">
    <source>
        <dbReference type="ARBA" id="ARBA00001946"/>
    </source>
</evidence>
<dbReference type="EMBL" id="JACJHX010000015">
    <property type="protein sequence ID" value="MBA9028547.1"/>
    <property type="molecule type" value="Genomic_DNA"/>
</dbReference>
<dbReference type="InterPro" id="IPR020550">
    <property type="entry name" value="Inositol_monophosphatase_CS"/>
</dbReference>
<gene>
    <name evidence="8" type="ORF">HNP81_003867</name>
</gene>
<dbReference type="RefSeq" id="WP_028391020.1">
    <property type="nucleotide sequence ID" value="NZ_JACJHX010000015.1"/>
</dbReference>
<dbReference type="PROSITE" id="PS00630">
    <property type="entry name" value="IMP_2"/>
    <property type="match status" value="1"/>
</dbReference>
<evidence type="ECO:0000256" key="6">
    <source>
        <dbReference type="ARBA" id="ARBA00022842"/>
    </source>
</evidence>
<reference evidence="8 9" key="1">
    <citation type="submission" date="2020-08" db="EMBL/GenBank/DDBJ databases">
        <title>Genomic Encyclopedia of Type Strains, Phase IV (KMG-IV): sequencing the most valuable type-strain genomes for metagenomic binning, comparative biology and taxonomic classification.</title>
        <authorList>
            <person name="Goeker M."/>
        </authorList>
    </citation>
    <scope>NUCLEOTIDE SEQUENCE [LARGE SCALE GENOMIC DNA]</scope>
    <source>
        <strain evidence="8 9">DSM 105481</strain>
    </source>
</reference>
<organism evidence="8 9">
    <name type="scientific">Peribacillus huizhouensis</name>
    <dbReference type="NCBI Taxonomy" id="1501239"/>
    <lineage>
        <taxon>Bacteria</taxon>
        <taxon>Bacillati</taxon>
        <taxon>Bacillota</taxon>
        <taxon>Bacilli</taxon>
        <taxon>Bacillales</taxon>
        <taxon>Bacillaceae</taxon>
        <taxon>Peribacillus</taxon>
    </lineage>
</organism>
<dbReference type="Gene3D" id="3.40.190.80">
    <property type="match status" value="1"/>
</dbReference>
<name>A0ABR6CU47_9BACI</name>
<dbReference type="GO" id="GO:0052834">
    <property type="term" value="F:inositol monophosphate phosphatase activity"/>
    <property type="evidence" value="ECO:0007669"/>
    <property type="project" value="UniProtKB-EC"/>
</dbReference>
<dbReference type="Gene3D" id="3.30.540.10">
    <property type="entry name" value="Fructose-1,6-Bisphosphatase, subunit A, domain 1"/>
    <property type="match status" value="1"/>
</dbReference>
<dbReference type="PANTHER" id="PTHR20854">
    <property type="entry name" value="INOSITOL MONOPHOSPHATASE"/>
    <property type="match status" value="1"/>
</dbReference>
<comment type="similarity">
    <text evidence="3 7">Belongs to the inositol monophosphatase superfamily.</text>
</comment>
<evidence type="ECO:0000256" key="5">
    <source>
        <dbReference type="ARBA" id="ARBA00022801"/>
    </source>
</evidence>
<dbReference type="CDD" id="cd01639">
    <property type="entry name" value="IMPase"/>
    <property type="match status" value="1"/>
</dbReference>
<comment type="catalytic activity">
    <reaction evidence="1 7">
        <text>a myo-inositol phosphate + H2O = myo-inositol + phosphate</text>
        <dbReference type="Rhea" id="RHEA:24056"/>
        <dbReference type="ChEBI" id="CHEBI:15377"/>
        <dbReference type="ChEBI" id="CHEBI:17268"/>
        <dbReference type="ChEBI" id="CHEBI:43474"/>
        <dbReference type="ChEBI" id="CHEBI:84139"/>
        <dbReference type="EC" id="3.1.3.25"/>
    </reaction>
</comment>
<dbReference type="PRINTS" id="PR01959">
    <property type="entry name" value="SBIMPHPHTASE"/>
</dbReference>
<evidence type="ECO:0000256" key="3">
    <source>
        <dbReference type="ARBA" id="ARBA00009759"/>
    </source>
</evidence>
<comment type="cofactor">
    <cofactor evidence="2 7">
        <name>Mg(2+)</name>
        <dbReference type="ChEBI" id="CHEBI:18420"/>
    </cofactor>
</comment>
<sequence length="273" mass="29662">MSFLETACKAAKQAGKMILSEVNKDLVTEKKSSSFDVVTEIDKQSERMIRSCILESYPDHSFLGEEETFASAQSIDQILESAQDIPYLWIVDPIDGTANFINGIPGFTVSIALVSQGELVLGVIYDPCRDELFWAERGSGAYCNGNPISISTVERAVDSVIATGFVSTTEFREINIASMEHIGKEFRTIRVLGSAALHLAYVASGKLGAFWEYGLSVWDIAAGVLLVKEAGGMVTNTEGETYQLSNQNIVASNLKVHPTVLNCLSHHSLKSIG</sequence>
<keyword evidence="9" id="KW-1185">Reference proteome</keyword>
<dbReference type="InterPro" id="IPR000760">
    <property type="entry name" value="Inositol_monophosphatase-like"/>
</dbReference>
<evidence type="ECO:0000256" key="7">
    <source>
        <dbReference type="RuleBase" id="RU364068"/>
    </source>
</evidence>
<evidence type="ECO:0000313" key="9">
    <source>
        <dbReference type="Proteomes" id="UP000626697"/>
    </source>
</evidence>
<dbReference type="InterPro" id="IPR022337">
    <property type="entry name" value="Inositol_monophosphatase_SuhB"/>
</dbReference>
<dbReference type="InterPro" id="IPR020583">
    <property type="entry name" value="Inositol_monoP_metal-BS"/>
</dbReference>
<evidence type="ECO:0000256" key="1">
    <source>
        <dbReference type="ARBA" id="ARBA00001033"/>
    </source>
</evidence>
<dbReference type="Proteomes" id="UP000626697">
    <property type="component" value="Unassembled WGS sequence"/>
</dbReference>
<dbReference type="InterPro" id="IPR033942">
    <property type="entry name" value="IMPase"/>
</dbReference>